<sequence>METQRLSQLIEYVHGSAATIASLSATAEDVLVAGAGQMDSLQAHARETDRANGEIADTLESLAGRMNGIRDIVHAIYGIADQTKLLALNASIEAARAGESGQGFAVVASEIRKLATQASSATGEIYETIDGLGREFAEAMAVMGRTEALSAEQSGMVKEAAHAFQSVAETVHAILASVQDANEGIGEVRALKETVVILYFRNDS</sequence>
<dbReference type="SUPFAM" id="SSF58104">
    <property type="entry name" value="Methyl-accepting chemotaxis protein (MCP) signaling domain"/>
    <property type="match status" value="1"/>
</dbReference>
<dbReference type="PANTHER" id="PTHR32089:SF112">
    <property type="entry name" value="LYSOZYME-LIKE PROTEIN-RELATED"/>
    <property type="match status" value="1"/>
</dbReference>
<organism evidence="5 6">
    <name type="scientific">Paenibacillus methanolicus</name>
    <dbReference type="NCBI Taxonomy" id="582686"/>
    <lineage>
        <taxon>Bacteria</taxon>
        <taxon>Bacillati</taxon>
        <taxon>Bacillota</taxon>
        <taxon>Bacilli</taxon>
        <taxon>Bacillales</taxon>
        <taxon>Paenibacillaceae</taxon>
        <taxon>Paenibacillus</taxon>
    </lineage>
</organism>
<comment type="similarity">
    <text evidence="2">Belongs to the methyl-accepting chemotaxis (MCP) protein family.</text>
</comment>
<evidence type="ECO:0000256" key="1">
    <source>
        <dbReference type="ARBA" id="ARBA00023224"/>
    </source>
</evidence>
<proteinExistence type="inferred from homology"/>
<dbReference type="SMART" id="SM00283">
    <property type="entry name" value="MA"/>
    <property type="match status" value="1"/>
</dbReference>
<dbReference type="OrthoDB" id="2489132at2"/>
<reference evidence="5 6" key="1">
    <citation type="submission" date="2019-07" db="EMBL/GenBank/DDBJ databases">
        <title>Genomic Encyclopedia of Type Strains, Phase III (KMG-III): the genomes of soil and plant-associated and newly described type strains.</title>
        <authorList>
            <person name="Whitman W."/>
        </authorList>
    </citation>
    <scope>NUCLEOTIDE SEQUENCE [LARGE SCALE GENOMIC DNA]</scope>
    <source>
        <strain evidence="5 6">BL24</strain>
    </source>
</reference>
<dbReference type="PRINTS" id="PR00260">
    <property type="entry name" value="CHEMTRNSDUCR"/>
</dbReference>
<keyword evidence="6" id="KW-1185">Reference proteome</keyword>
<evidence type="ECO:0000259" key="4">
    <source>
        <dbReference type="PROSITE" id="PS50111"/>
    </source>
</evidence>
<dbReference type="GO" id="GO:0004888">
    <property type="term" value="F:transmembrane signaling receptor activity"/>
    <property type="evidence" value="ECO:0007669"/>
    <property type="project" value="InterPro"/>
</dbReference>
<dbReference type="AlphaFoldDB" id="A0A5S5CJ58"/>
<dbReference type="GO" id="GO:0016020">
    <property type="term" value="C:membrane"/>
    <property type="evidence" value="ECO:0007669"/>
    <property type="project" value="InterPro"/>
</dbReference>
<evidence type="ECO:0000256" key="3">
    <source>
        <dbReference type="PROSITE-ProRule" id="PRU00284"/>
    </source>
</evidence>
<name>A0A5S5CJ58_9BACL</name>
<dbReference type="EMBL" id="VNHS01000001">
    <property type="protein sequence ID" value="TYP79836.1"/>
    <property type="molecule type" value="Genomic_DNA"/>
</dbReference>
<dbReference type="InterPro" id="IPR004090">
    <property type="entry name" value="Chemotax_Me-accpt_rcpt"/>
</dbReference>
<evidence type="ECO:0000313" key="6">
    <source>
        <dbReference type="Proteomes" id="UP000323257"/>
    </source>
</evidence>
<accession>A0A5S5CJ58</accession>
<evidence type="ECO:0000313" key="5">
    <source>
        <dbReference type="EMBL" id="TYP79836.1"/>
    </source>
</evidence>
<dbReference type="PANTHER" id="PTHR32089">
    <property type="entry name" value="METHYL-ACCEPTING CHEMOTAXIS PROTEIN MCPB"/>
    <property type="match status" value="1"/>
</dbReference>
<dbReference type="GO" id="GO:0006935">
    <property type="term" value="P:chemotaxis"/>
    <property type="evidence" value="ECO:0007669"/>
    <property type="project" value="InterPro"/>
</dbReference>
<dbReference type="GO" id="GO:0007165">
    <property type="term" value="P:signal transduction"/>
    <property type="evidence" value="ECO:0007669"/>
    <property type="project" value="UniProtKB-KW"/>
</dbReference>
<feature type="domain" description="Methyl-accepting transducer" evidence="4">
    <location>
        <begin position="1"/>
        <end position="195"/>
    </location>
</feature>
<dbReference type="PROSITE" id="PS50111">
    <property type="entry name" value="CHEMOTAXIS_TRANSDUC_2"/>
    <property type="match status" value="1"/>
</dbReference>
<gene>
    <name evidence="5" type="ORF">BCM02_101957</name>
</gene>
<comment type="caution">
    <text evidence="5">The sequence shown here is derived from an EMBL/GenBank/DDBJ whole genome shotgun (WGS) entry which is preliminary data.</text>
</comment>
<dbReference type="Gene3D" id="1.10.287.950">
    <property type="entry name" value="Methyl-accepting chemotaxis protein"/>
    <property type="match status" value="1"/>
</dbReference>
<dbReference type="Pfam" id="PF00015">
    <property type="entry name" value="MCPsignal"/>
    <property type="match status" value="1"/>
</dbReference>
<dbReference type="InterPro" id="IPR004089">
    <property type="entry name" value="MCPsignal_dom"/>
</dbReference>
<dbReference type="Proteomes" id="UP000323257">
    <property type="component" value="Unassembled WGS sequence"/>
</dbReference>
<protein>
    <submittedName>
        <fullName evidence="5">Methyl-accepting chemotaxis protein</fullName>
    </submittedName>
</protein>
<keyword evidence="1 3" id="KW-0807">Transducer</keyword>
<evidence type="ECO:0000256" key="2">
    <source>
        <dbReference type="ARBA" id="ARBA00029447"/>
    </source>
</evidence>